<dbReference type="SUPFAM" id="SSF48317">
    <property type="entry name" value="Acid phosphatase/Vanadium-dependent haloperoxidase"/>
    <property type="match status" value="1"/>
</dbReference>
<gene>
    <name evidence="3" type="ORF">Zmor_005595</name>
</gene>
<proteinExistence type="predicted"/>
<comment type="caution">
    <text evidence="3">The sequence shown here is derived from an EMBL/GenBank/DDBJ whole genome shotgun (WGS) entry which is preliminary data.</text>
</comment>
<dbReference type="Pfam" id="PF01569">
    <property type="entry name" value="PAP2"/>
    <property type="match status" value="1"/>
</dbReference>
<feature type="transmembrane region" description="Helical" evidence="1">
    <location>
        <begin position="79"/>
        <end position="97"/>
    </location>
</feature>
<dbReference type="InterPro" id="IPR036938">
    <property type="entry name" value="PAP2/HPO_sf"/>
</dbReference>
<keyword evidence="4" id="KW-1185">Reference proteome</keyword>
<evidence type="ECO:0000259" key="2">
    <source>
        <dbReference type="SMART" id="SM00014"/>
    </source>
</evidence>
<keyword evidence="1" id="KW-0472">Membrane</keyword>
<organism evidence="3 4">
    <name type="scientific">Zophobas morio</name>
    <dbReference type="NCBI Taxonomy" id="2755281"/>
    <lineage>
        <taxon>Eukaryota</taxon>
        <taxon>Metazoa</taxon>
        <taxon>Ecdysozoa</taxon>
        <taxon>Arthropoda</taxon>
        <taxon>Hexapoda</taxon>
        <taxon>Insecta</taxon>
        <taxon>Pterygota</taxon>
        <taxon>Neoptera</taxon>
        <taxon>Endopterygota</taxon>
        <taxon>Coleoptera</taxon>
        <taxon>Polyphaga</taxon>
        <taxon>Cucujiformia</taxon>
        <taxon>Tenebrionidae</taxon>
        <taxon>Zophobas</taxon>
    </lineage>
</organism>
<feature type="domain" description="Phosphatidic acid phosphatase type 2/haloperoxidase" evidence="2">
    <location>
        <begin position="74"/>
        <end position="186"/>
    </location>
</feature>
<accession>A0AA38IT61</accession>
<name>A0AA38IT61_9CUCU</name>
<evidence type="ECO:0000256" key="1">
    <source>
        <dbReference type="SAM" id="Phobius"/>
    </source>
</evidence>
<feature type="transmembrane region" description="Helical" evidence="1">
    <location>
        <begin position="167"/>
        <end position="190"/>
    </location>
</feature>
<feature type="transmembrane region" description="Helical" evidence="1">
    <location>
        <begin position="46"/>
        <end position="67"/>
    </location>
</feature>
<dbReference type="GO" id="GO:0042392">
    <property type="term" value="F:sphingosine-1-phosphate phosphatase activity"/>
    <property type="evidence" value="ECO:0007669"/>
    <property type="project" value="TreeGrafter"/>
</dbReference>
<dbReference type="SMART" id="SM00014">
    <property type="entry name" value="acidPPc"/>
    <property type="match status" value="1"/>
</dbReference>
<dbReference type="AlphaFoldDB" id="A0AA38IT61"/>
<dbReference type="Proteomes" id="UP001168821">
    <property type="component" value="Unassembled WGS sequence"/>
</dbReference>
<dbReference type="CDD" id="cd03391">
    <property type="entry name" value="PAP2_containing_2_like"/>
    <property type="match status" value="1"/>
</dbReference>
<evidence type="ECO:0000313" key="4">
    <source>
        <dbReference type="Proteomes" id="UP001168821"/>
    </source>
</evidence>
<keyword evidence="1" id="KW-0812">Transmembrane</keyword>
<dbReference type="EMBL" id="JALNTZ010000002">
    <property type="protein sequence ID" value="KAJ3661186.1"/>
    <property type="molecule type" value="Genomic_DNA"/>
</dbReference>
<evidence type="ECO:0000313" key="3">
    <source>
        <dbReference type="EMBL" id="KAJ3661186.1"/>
    </source>
</evidence>
<dbReference type="PANTHER" id="PTHR14969:SF13">
    <property type="entry name" value="AT30094P"/>
    <property type="match status" value="1"/>
</dbReference>
<protein>
    <recommendedName>
        <fullName evidence="2">Phosphatidic acid phosphatase type 2/haloperoxidase domain-containing protein</fullName>
    </recommendedName>
</protein>
<sequence length="214" mass="24439">MSQAEKREVPPAIKNILKADIEISKRFVLWANQFLPLRSLRIHYKALEITCHGIPWFAFWIAFTWLFNNTSLIQLQVNILIGLLLDIILIAIAKAYFRRRRPVANSDDALGQIGPDVFSFPSGHASRAVFVTYFFINLYPLPIYCIPPLLAWTTSVCLSRILMNRHYILDVLGGVMFGLIVAWTVSFIWLDESAAVYLMSFLSDDKIDGGDYHV</sequence>
<reference evidence="3" key="1">
    <citation type="journal article" date="2023" name="G3 (Bethesda)">
        <title>Whole genome assemblies of Zophobas morio and Tenebrio molitor.</title>
        <authorList>
            <person name="Kaur S."/>
            <person name="Stinson S.A."/>
            <person name="diCenzo G.C."/>
        </authorList>
    </citation>
    <scope>NUCLEOTIDE SEQUENCE</scope>
    <source>
        <strain evidence="3">QUZm001</strain>
    </source>
</reference>
<keyword evidence="1" id="KW-1133">Transmembrane helix</keyword>
<dbReference type="Gene3D" id="1.20.144.10">
    <property type="entry name" value="Phosphatidic acid phosphatase type 2/haloperoxidase"/>
    <property type="match status" value="1"/>
</dbReference>
<dbReference type="PANTHER" id="PTHR14969">
    <property type="entry name" value="SPHINGOSINE-1-PHOSPHATE PHOSPHOHYDROLASE"/>
    <property type="match status" value="1"/>
</dbReference>
<dbReference type="InterPro" id="IPR000326">
    <property type="entry name" value="PAP2/HPO"/>
</dbReference>